<dbReference type="Proteomes" id="UP001278500">
    <property type="component" value="Unassembled WGS sequence"/>
</dbReference>
<feature type="compositionally biased region" description="Polar residues" evidence="3">
    <location>
        <begin position="102"/>
        <end position="112"/>
    </location>
</feature>
<evidence type="ECO:0000256" key="2">
    <source>
        <dbReference type="ARBA" id="ARBA00022801"/>
    </source>
</evidence>
<dbReference type="AlphaFoldDB" id="A0AAE0JJ14"/>
<dbReference type="PANTHER" id="PTHR43248:SF2">
    <property type="entry name" value="PROLYL AMINOPEPTIDASE"/>
    <property type="match status" value="1"/>
</dbReference>
<dbReference type="PANTHER" id="PTHR43248">
    <property type="entry name" value="2-SUCCINYL-6-HYDROXY-2,4-CYCLOHEXADIENE-1-CARBOXYLATE SYNTHASE"/>
    <property type="match status" value="1"/>
</dbReference>
<organism evidence="5 6">
    <name type="scientific">Neurospora tetraspora</name>
    <dbReference type="NCBI Taxonomy" id="94610"/>
    <lineage>
        <taxon>Eukaryota</taxon>
        <taxon>Fungi</taxon>
        <taxon>Dikarya</taxon>
        <taxon>Ascomycota</taxon>
        <taxon>Pezizomycotina</taxon>
        <taxon>Sordariomycetes</taxon>
        <taxon>Sordariomycetidae</taxon>
        <taxon>Sordariales</taxon>
        <taxon>Sordariaceae</taxon>
        <taxon>Neurospora</taxon>
    </lineage>
</organism>
<dbReference type="Pfam" id="PF00561">
    <property type="entry name" value="Abhydrolase_1"/>
    <property type="match status" value="1"/>
</dbReference>
<name>A0AAE0JJ14_9PEZI</name>
<dbReference type="Gene3D" id="3.40.50.1820">
    <property type="entry name" value="alpha/beta hydrolase"/>
    <property type="match status" value="1"/>
</dbReference>
<evidence type="ECO:0000259" key="4">
    <source>
        <dbReference type="Pfam" id="PF00561"/>
    </source>
</evidence>
<comment type="similarity">
    <text evidence="1">Belongs to the peptidase S33 family.</text>
</comment>
<evidence type="ECO:0000313" key="6">
    <source>
        <dbReference type="Proteomes" id="UP001278500"/>
    </source>
</evidence>
<reference evidence="5" key="1">
    <citation type="journal article" date="2023" name="Mol. Phylogenet. Evol.">
        <title>Genome-scale phylogeny and comparative genomics of the fungal order Sordariales.</title>
        <authorList>
            <person name="Hensen N."/>
            <person name="Bonometti L."/>
            <person name="Westerberg I."/>
            <person name="Brannstrom I.O."/>
            <person name="Guillou S."/>
            <person name="Cros-Aarteil S."/>
            <person name="Calhoun S."/>
            <person name="Haridas S."/>
            <person name="Kuo A."/>
            <person name="Mondo S."/>
            <person name="Pangilinan J."/>
            <person name="Riley R."/>
            <person name="LaButti K."/>
            <person name="Andreopoulos B."/>
            <person name="Lipzen A."/>
            <person name="Chen C."/>
            <person name="Yan M."/>
            <person name="Daum C."/>
            <person name="Ng V."/>
            <person name="Clum A."/>
            <person name="Steindorff A."/>
            <person name="Ohm R.A."/>
            <person name="Martin F."/>
            <person name="Silar P."/>
            <person name="Natvig D.O."/>
            <person name="Lalanne C."/>
            <person name="Gautier V."/>
            <person name="Ament-Velasquez S.L."/>
            <person name="Kruys A."/>
            <person name="Hutchinson M.I."/>
            <person name="Powell A.J."/>
            <person name="Barry K."/>
            <person name="Miller A.N."/>
            <person name="Grigoriev I.V."/>
            <person name="Debuchy R."/>
            <person name="Gladieux P."/>
            <person name="Hiltunen Thoren M."/>
            <person name="Johannesson H."/>
        </authorList>
    </citation>
    <scope>NUCLEOTIDE SEQUENCE</scope>
    <source>
        <strain evidence="5">CBS 560.94</strain>
    </source>
</reference>
<dbReference type="RefSeq" id="XP_062683546.1">
    <property type="nucleotide sequence ID" value="XM_062826708.1"/>
</dbReference>
<keyword evidence="2" id="KW-0378">Hydrolase</keyword>
<feature type="region of interest" description="Disordered" evidence="3">
    <location>
        <begin position="95"/>
        <end position="116"/>
    </location>
</feature>
<accession>A0AAE0JJ14</accession>
<sequence>MATLDGEGLHKPQDIMMSPWAVQRYDEPGGHNLPTTFDIDYQNLSLLLQEAAILYPQCAKPKLYPTTQPYIPVPVTTPVVPVSLRSGSVTVGVVTKDPYSEGNRSGQGPNHTTDYREYDTSSAVPLRQGRHNNKLPLSDACCGTAVNMGSSRQEPSTESLWTGIKPAVLLNGTWTKPRHVNKDGHIFRKLEFEVPLDHHHHHSSQKDALKLHAELVDSFPDPKPTTPDVLSSPISPQKPIILYLCGGPGDGNPSDRVPELNKFCIDRGYQVLYVHYRGTGLSPLFSDSAAKNKVMRMSDQDKANYLAKFRQDNIVRDLEAIRLCLEKELPTKIKWTLLGQSFGGWVATTYLSFLPQSLEAVYISAGMPPLGKTPREVYEKTYSHIVKRNEDYFNEYFPEDQEHVRTIVEHLRGKAPMQKGVDGQPFRGYELYGENGERKGCYLTYQTFMTLGRTFGSAPVVRRDRDMDEEEYERPSLASSIGALTINPSKSSLASSTTHISGTPPLSASYRSSSTSFTSLSSLPDTSLTPEIPLPYQKLHNLITRLISDLNSSKGISSATLTIYTHLESFALHRRPLYALLHEAIYCSSTCPLTRQASNWAATEVALFHPSGGFSWLNTSSSPSSSSTTIPSKRKGDKEKMYFTGETLHPSPTLSSLGGSAIVPFLGAADILARKGDWPALYDLSSLNKNRERGVKVRAVAYQEDMYVDLELSKQAAGMIGGCELVVCPFREWGHGSIKETDKTGRVLGWLFDGFN</sequence>
<reference evidence="5" key="2">
    <citation type="submission" date="2023-06" db="EMBL/GenBank/DDBJ databases">
        <authorList>
            <consortium name="Lawrence Berkeley National Laboratory"/>
            <person name="Haridas S."/>
            <person name="Hensen N."/>
            <person name="Bonometti L."/>
            <person name="Westerberg I."/>
            <person name="Brannstrom I.O."/>
            <person name="Guillou S."/>
            <person name="Cros-Aarteil S."/>
            <person name="Calhoun S."/>
            <person name="Kuo A."/>
            <person name="Mondo S."/>
            <person name="Pangilinan J."/>
            <person name="Riley R."/>
            <person name="Labutti K."/>
            <person name="Andreopoulos B."/>
            <person name="Lipzen A."/>
            <person name="Chen C."/>
            <person name="Yanf M."/>
            <person name="Daum C."/>
            <person name="Ng V."/>
            <person name="Clum A."/>
            <person name="Steindorff A."/>
            <person name="Ohm R."/>
            <person name="Martin F."/>
            <person name="Silar P."/>
            <person name="Natvig D."/>
            <person name="Lalanne C."/>
            <person name="Gautier V."/>
            <person name="Ament-Velasquez S.L."/>
            <person name="Kruys A."/>
            <person name="Hutchinson M.I."/>
            <person name="Powell A.J."/>
            <person name="Barry K."/>
            <person name="Miller A.N."/>
            <person name="Grigoriev I.V."/>
            <person name="Debuchy R."/>
            <person name="Gladieux P."/>
            <person name="Thoren M.H."/>
            <person name="Johannesson H."/>
        </authorList>
    </citation>
    <scope>NUCLEOTIDE SEQUENCE</scope>
    <source>
        <strain evidence="5">CBS 560.94</strain>
    </source>
</reference>
<protein>
    <recommendedName>
        <fullName evidence="4">AB hydrolase-1 domain-containing protein</fullName>
    </recommendedName>
</protein>
<feature type="domain" description="AB hydrolase-1" evidence="4">
    <location>
        <begin position="239"/>
        <end position="403"/>
    </location>
</feature>
<dbReference type="SUPFAM" id="SSF53474">
    <property type="entry name" value="alpha/beta-Hydrolases"/>
    <property type="match status" value="1"/>
</dbReference>
<comment type="caution">
    <text evidence="5">The sequence shown here is derived from an EMBL/GenBank/DDBJ whole genome shotgun (WGS) entry which is preliminary data.</text>
</comment>
<dbReference type="InterPro" id="IPR029058">
    <property type="entry name" value="AB_hydrolase_fold"/>
</dbReference>
<dbReference type="InterPro" id="IPR000073">
    <property type="entry name" value="AB_hydrolase_1"/>
</dbReference>
<evidence type="ECO:0000313" key="5">
    <source>
        <dbReference type="EMBL" id="KAK3348464.1"/>
    </source>
</evidence>
<dbReference type="GO" id="GO:0016787">
    <property type="term" value="F:hydrolase activity"/>
    <property type="evidence" value="ECO:0007669"/>
    <property type="project" value="UniProtKB-KW"/>
</dbReference>
<keyword evidence="6" id="KW-1185">Reference proteome</keyword>
<dbReference type="InterPro" id="IPR051601">
    <property type="entry name" value="Serine_prot/Carboxylest_S33"/>
</dbReference>
<gene>
    <name evidence="5" type="ORF">B0H65DRAFT_463513</name>
</gene>
<evidence type="ECO:0000256" key="3">
    <source>
        <dbReference type="SAM" id="MobiDB-lite"/>
    </source>
</evidence>
<dbReference type="EMBL" id="JAUEPP010000003">
    <property type="protein sequence ID" value="KAK3348464.1"/>
    <property type="molecule type" value="Genomic_DNA"/>
</dbReference>
<evidence type="ECO:0000256" key="1">
    <source>
        <dbReference type="ARBA" id="ARBA00010088"/>
    </source>
</evidence>
<dbReference type="GeneID" id="87863862"/>
<proteinExistence type="inferred from homology"/>